<dbReference type="EMBL" id="GFDL01015061">
    <property type="protein sequence ID" value="JAV19984.1"/>
    <property type="molecule type" value="Transcribed_RNA"/>
</dbReference>
<keyword evidence="2" id="KW-0547">Nucleotide-binding</keyword>
<dbReference type="PROSITE" id="PS51419">
    <property type="entry name" value="RAB"/>
    <property type="match status" value="1"/>
</dbReference>
<dbReference type="InterPro" id="IPR027417">
    <property type="entry name" value="P-loop_NTPase"/>
</dbReference>
<dbReference type="InterPro" id="IPR042227">
    <property type="entry name" value="KBRS"/>
</dbReference>
<feature type="region of interest" description="Disordered" evidence="4">
    <location>
        <begin position="198"/>
        <end position="220"/>
    </location>
</feature>
<dbReference type="SMART" id="SM00173">
    <property type="entry name" value="RAS"/>
    <property type="match status" value="1"/>
</dbReference>
<dbReference type="Gene3D" id="3.40.50.300">
    <property type="entry name" value="P-loop containing nucleotide triphosphate hydrolases"/>
    <property type="match status" value="1"/>
</dbReference>
<feature type="compositionally biased region" description="Polar residues" evidence="4">
    <location>
        <begin position="199"/>
        <end position="214"/>
    </location>
</feature>
<dbReference type="PROSITE" id="PS51421">
    <property type="entry name" value="RAS"/>
    <property type="match status" value="1"/>
</dbReference>
<dbReference type="GO" id="GO:0032484">
    <property type="term" value="P:Ral protein signal transduction"/>
    <property type="evidence" value="ECO:0007669"/>
    <property type="project" value="TreeGrafter"/>
</dbReference>
<accession>A0A1Q3EXE6</accession>
<feature type="compositionally biased region" description="Low complexity" evidence="4">
    <location>
        <begin position="131"/>
        <end position="151"/>
    </location>
</feature>
<dbReference type="PANTHER" id="PTHR46152">
    <property type="entry name" value="NF-KAPPA-B INHIBITOR-INTERACTING RAS-LIKE PROTEIN"/>
    <property type="match status" value="1"/>
</dbReference>
<dbReference type="GO" id="GO:0043124">
    <property type="term" value="P:negative regulation of canonical NF-kappaB signal transduction"/>
    <property type="evidence" value="ECO:0007669"/>
    <property type="project" value="InterPro"/>
</dbReference>
<dbReference type="Pfam" id="PF00071">
    <property type="entry name" value="Ras"/>
    <property type="match status" value="1"/>
</dbReference>
<reference evidence="5" key="1">
    <citation type="submission" date="2017-01" db="EMBL/GenBank/DDBJ databases">
        <title>A deep insight into the sialotranscriptome of adult male and female Cluex tarsalis mosquitoes.</title>
        <authorList>
            <person name="Ribeiro J.M."/>
            <person name="Moreira F."/>
            <person name="Bernard K.A."/>
            <person name="Calvo E."/>
        </authorList>
    </citation>
    <scope>NUCLEOTIDE SEQUENCE</scope>
    <source>
        <strain evidence="5">Kern County</strain>
        <tissue evidence="5">Salivary glands</tissue>
    </source>
</reference>
<name>A0A1Q3EXE6_CULTA</name>
<dbReference type="GO" id="GO:0003924">
    <property type="term" value="F:GTPase activity"/>
    <property type="evidence" value="ECO:0007669"/>
    <property type="project" value="InterPro"/>
</dbReference>
<proteinExistence type="inferred from homology"/>
<sequence length="220" mass="24555">MLTSKISKVGKVVICGAKGVGKTSMLEQLIYGNVTLDTEIHSTIEDTYVASVDTGKGSRDTLRIYDTAGLQGSVQLPRHYLSYPDAFILVYDPSDPASLDMLGGIKGDIDKFKDKKEIFIIVIANMRSRQSRSANSSPMSSPQIQQQQQQQTDAIESNLTRANNWCARERIKHYTVNAMERASLYEPFVQLASRLYPPQTKSSFPQLRQLTQKTSKVDNS</sequence>
<dbReference type="SUPFAM" id="SSF52540">
    <property type="entry name" value="P-loop containing nucleoside triphosphate hydrolases"/>
    <property type="match status" value="1"/>
</dbReference>
<evidence type="ECO:0000256" key="3">
    <source>
        <dbReference type="ARBA" id="ARBA00023134"/>
    </source>
</evidence>
<dbReference type="GO" id="GO:0005525">
    <property type="term" value="F:GTP binding"/>
    <property type="evidence" value="ECO:0007669"/>
    <property type="project" value="UniProtKB-KW"/>
</dbReference>
<keyword evidence="3" id="KW-0342">GTP-binding</keyword>
<protein>
    <submittedName>
        <fullName evidence="5">Putative ras family small gtpase</fullName>
    </submittedName>
</protein>
<evidence type="ECO:0000256" key="2">
    <source>
        <dbReference type="ARBA" id="ARBA00022741"/>
    </source>
</evidence>
<organism evidence="5">
    <name type="scientific">Culex tarsalis</name>
    <name type="common">Encephalitis mosquito</name>
    <dbReference type="NCBI Taxonomy" id="7177"/>
    <lineage>
        <taxon>Eukaryota</taxon>
        <taxon>Metazoa</taxon>
        <taxon>Ecdysozoa</taxon>
        <taxon>Arthropoda</taxon>
        <taxon>Hexapoda</taxon>
        <taxon>Insecta</taxon>
        <taxon>Pterygota</taxon>
        <taxon>Neoptera</taxon>
        <taxon>Endopterygota</taxon>
        <taxon>Diptera</taxon>
        <taxon>Nematocera</taxon>
        <taxon>Culicoidea</taxon>
        <taxon>Culicidae</taxon>
        <taxon>Culicinae</taxon>
        <taxon>Culicini</taxon>
        <taxon>Culex</taxon>
        <taxon>Culex</taxon>
    </lineage>
</organism>
<dbReference type="AlphaFoldDB" id="A0A1Q3EXE6"/>
<dbReference type="GO" id="GO:0032794">
    <property type="term" value="F:GTPase activating protein binding"/>
    <property type="evidence" value="ECO:0007669"/>
    <property type="project" value="TreeGrafter"/>
</dbReference>
<evidence type="ECO:0000313" key="5">
    <source>
        <dbReference type="EMBL" id="JAV19984.1"/>
    </source>
</evidence>
<comment type="similarity">
    <text evidence="1">Belongs to the small GTPase superfamily. Ras family. KappaB-Ras subfamily.</text>
</comment>
<dbReference type="PANTHER" id="PTHR46152:SF3">
    <property type="entry name" value="NF-KAPPA-B INHIBITOR-INTERACTING RAS-LIKE PROTEIN"/>
    <property type="match status" value="1"/>
</dbReference>
<feature type="region of interest" description="Disordered" evidence="4">
    <location>
        <begin position="131"/>
        <end position="153"/>
    </location>
</feature>
<dbReference type="InterPro" id="IPR001806">
    <property type="entry name" value="Small_GTPase"/>
</dbReference>
<evidence type="ECO:0000256" key="1">
    <source>
        <dbReference type="ARBA" id="ARBA00008094"/>
    </source>
</evidence>
<dbReference type="PRINTS" id="PR00449">
    <property type="entry name" value="RASTRNSFRMNG"/>
</dbReference>
<evidence type="ECO:0000256" key="4">
    <source>
        <dbReference type="SAM" id="MobiDB-lite"/>
    </source>
</evidence>